<dbReference type="EMBL" id="OZ034816">
    <property type="protein sequence ID" value="CAL1373378.1"/>
    <property type="molecule type" value="Genomic_DNA"/>
</dbReference>
<reference evidence="8 9" key="1">
    <citation type="submission" date="2024-04" db="EMBL/GenBank/DDBJ databases">
        <authorList>
            <person name="Fracassetti M."/>
        </authorList>
    </citation>
    <scope>NUCLEOTIDE SEQUENCE [LARGE SCALE GENOMIC DNA]</scope>
</reference>
<evidence type="ECO:0000313" key="9">
    <source>
        <dbReference type="Proteomes" id="UP001497516"/>
    </source>
</evidence>
<dbReference type="AlphaFoldDB" id="A0AAV2DJH3"/>
<evidence type="ECO:0000256" key="3">
    <source>
        <dbReference type="ARBA" id="ARBA00022692"/>
    </source>
</evidence>
<evidence type="ECO:0000256" key="6">
    <source>
        <dbReference type="SAM" id="Phobius"/>
    </source>
</evidence>
<dbReference type="PANTHER" id="PTHR48041">
    <property type="entry name" value="ABC TRANSPORTER G FAMILY MEMBER 28"/>
    <property type="match status" value="1"/>
</dbReference>
<name>A0AAV2DJH3_9ROSI</name>
<evidence type="ECO:0000256" key="4">
    <source>
        <dbReference type="ARBA" id="ARBA00022989"/>
    </source>
</evidence>
<feature type="transmembrane region" description="Helical" evidence="6">
    <location>
        <begin position="12"/>
        <end position="34"/>
    </location>
</feature>
<organism evidence="8 9">
    <name type="scientific">Linum trigynum</name>
    <dbReference type="NCBI Taxonomy" id="586398"/>
    <lineage>
        <taxon>Eukaryota</taxon>
        <taxon>Viridiplantae</taxon>
        <taxon>Streptophyta</taxon>
        <taxon>Embryophyta</taxon>
        <taxon>Tracheophyta</taxon>
        <taxon>Spermatophyta</taxon>
        <taxon>Magnoliopsida</taxon>
        <taxon>eudicotyledons</taxon>
        <taxon>Gunneridae</taxon>
        <taxon>Pentapetalae</taxon>
        <taxon>rosids</taxon>
        <taxon>fabids</taxon>
        <taxon>Malpighiales</taxon>
        <taxon>Linaceae</taxon>
        <taxon>Linum</taxon>
    </lineage>
</organism>
<sequence length="80" mass="9162">MVCFSALVPNFIMGTSVISGLMVSFFLFSSYFIAKDDIPVYWKFMHYLSLFKYPFECFLINEYGGEQGKGKIVNWMGVGC</sequence>
<dbReference type="GO" id="GO:0016020">
    <property type="term" value="C:membrane"/>
    <property type="evidence" value="ECO:0007669"/>
    <property type="project" value="UniProtKB-SubCell"/>
</dbReference>
<evidence type="ECO:0000256" key="1">
    <source>
        <dbReference type="ARBA" id="ARBA00004141"/>
    </source>
</evidence>
<accession>A0AAV2DJH3</accession>
<keyword evidence="9" id="KW-1185">Reference proteome</keyword>
<keyword evidence="2" id="KW-0813">Transport</keyword>
<proteinExistence type="predicted"/>
<dbReference type="InterPro" id="IPR013525">
    <property type="entry name" value="ABC2_TM"/>
</dbReference>
<dbReference type="InterPro" id="IPR050352">
    <property type="entry name" value="ABCG_transporters"/>
</dbReference>
<dbReference type="Proteomes" id="UP001497516">
    <property type="component" value="Chromosome 3"/>
</dbReference>
<keyword evidence="4 6" id="KW-1133">Transmembrane helix</keyword>
<comment type="subcellular location">
    <subcellularLocation>
        <location evidence="1">Membrane</location>
        <topology evidence="1">Multi-pass membrane protein</topology>
    </subcellularLocation>
</comment>
<gene>
    <name evidence="8" type="ORF">LTRI10_LOCUS15309</name>
</gene>
<dbReference type="PANTHER" id="PTHR48041:SF53">
    <property type="entry name" value="ABC TRANSPORTER G FAMILY MEMBER 10"/>
    <property type="match status" value="1"/>
</dbReference>
<protein>
    <recommendedName>
        <fullName evidence="7">ABC-2 type transporter transmembrane domain-containing protein</fullName>
    </recommendedName>
</protein>
<evidence type="ECO:0000259" key="7">
    <source>
        <dbReference type="Pfam" id="PF01061"/>
    </source>
</evidence>
<keyword evidence="3 6" id="KW-0812">Transmembrane</keyword>
<evidence type="ECO:0000313" key="8">
    <source>
        <dbReference type="EMBL" id="CAL1373378.1"/>
    </source>
</evidence>
<feature type="domain" description="ABC-2 type transporter transmembrane" evidence="7">
    <location>
        <begin position="2"/>
        <end position="63"/>
    </location>
</feature>
<dbReference type="GO" id="GO:0140359">
    <property type="term" value="F:ABC-type transporter activity"/>
    <property type="evidence" value="ECO:0007669"/>
    <property type="project" value="InterPro"/>
</dbReference>
<keyword evidence="5 6" id="KW-0472">Membrane</keyword>
<evidence type="ECO:0000256" key="5">
    <source>
        <dbReference type="ARBA" id="ARBA00023136"/>
    </source>
</evidence>
<dbReference type="Pfam" id="PF01061">
    <property type="entry name" value="ABC2_membrane"/>
    <property type="match status" value="1"/>
</dbReference>
<evidence type="ECO:0000256" key="2">
    <source>
        <dbReference type="ARBA" id="ARBA00022448"/>
    </source>
</evidence>